<accession>A0A843UQY2</accession>
<organism evidence="2 3">
    <name type="scientific">Colocasia esculenta</name>
    <name type="common">Wild taro</name>
    <name type="synonym">Arum esculentum</name>
    <dbReference type="NCBI Taxonomy" id="4460"/>
    <lineage>
        <taxon>Eukaryota</taxon>
        <taxon>Viridiplantae</taxon>
        <taxon>Streptophyta</taxon>
        <taxon>Embryophyta</taxon>
        <taxon>Tracheophyta</taxon>
        <taxon>Spermatophyta</taxon>
        <taxon>Magnoliopsida</taxon>
        <taxon>Liliopsida</taxon>
        <taxon>Araceae</taxon>
        <taxon>Aroideae</taxon>
        <taxon>Colocasieae</taxon>
        <taxon>Colocasia</taxon>
    </lineage>
</organism>
<evidence type="ECO:0000256" key="1">
    <source>
        <dbReference type="SAM" id="Coils"/>
    </source>
</evidence>
<dbReference type="Proteomes" id="UP000652761">
    <property type="component" value="Unassembled WGS sequence"/>
</dbReference>
<keyword evidence="1" id="KW-0175">Coiled coil</keyword>
<dbReference type="AlphaFoldDB" id="A0A843UQY2"/>
<keyword evidence="3" id="KW-1185">Reference proteome</keyword>
<comment type="caution">
    <text evidence="2">The sequence shown here is derived from an EMBL/GenBank/DDBJ whole genome shotgun (WGS) entry which is preliminary data.</text>
</comment>
<protein>
    <submittedName>
        <fullName evidence="2">Uncharacterized protein</fullName>
    </submittedName>
</protein>
<feature type="coiled-coil region" evidence="1">
    <location>
        <begin position="1"/>
        <end position="72"/>
    </location>
</feature>
<evidence type="ECO:0000313" key="2">
    <source>
        <dbReference type="EMBL" id="MQL82229.1"/>
    </source>
</evidence>
<proteinExistence type="predicted"/>
<reference evidence="2" key="1">
    <citation type="submission" date="2017-07" db="EMBL/GenBank/DDBJ databases">
        <title>Taro Niue Genome Assembly and Annotation.</title>
        <authorList>
            <person name="Atibalentja N."/>
            <person name="Keating K."/>
            <person name="Fields C.J."/>
        </authorList>
    </citation>
    <scope>NUCLEOTIDE SEQUENCE</scope>
    <source>
        <strain evidence="2">Niue_2</strain>
        <tissue evidence="2">Leaf</tissue>
    </source>
</reference>
<evidence type="ECO:0000313" key="3">
    <source>
        <dbReference type="Proteomes" id="UP000652761"/>
    </source>
</evidence>
<gene>
    <name evidence="2" type="ORF">Taro_014700</name>
</gene>
<dbReference type="EMBL" id="NMUH01000617">
    <property type="protein sequence ID" value="MQL82229.1"/>
    <property type="molecule type" value="Genomic_DNA"/>
</dbReference>
<name>A0A843UQY2_COLES</name>
<sequence length="140" mass="15666">MERLRAETQTLKEDLARVRASRDAGASSSAQSASGDLAVRLQEALDRAQVRVRKLEASSQVLGTRVAELEAEGAGATLQAQMDGLRLELVRTEGLLLEVRERQSQAEADRARAIEERVWAVADLEFLKDRVLKKRREQQR</sequence>